<reference evidence="4" key="1">
    <citation type="journal article" date="2019" name="Int. J. Syst. Evol. Microbiol.">
        <title>The Global Catalogue of Microorganisms (GCM) 10K type strain sequencing project: providing services to taxonomists for standard genome sequencing and annotation.</title>
        <authorList>
            <consortium name="The Broad Institute Genomics Platform"/>
            <consortium name="The Broad Institute Genome Sequencing Center for Infectious Disease"/>
            <person name="Wu L."/>
            <person name="Ma J."/>
        </authorList>
    </citation>
    <scope>NUCLEOTIDE SEQUENCE [LARGE SCALE GENOMIC DNA]</scope>
    <source>
        <strain evidence="4">JCM 17551</strain>
    </source>
</reference>
<feature type="region of interest" description="Disordered" evidence="1">
    <location>
        <begin position="37"/>
        <end position="56"/>
    </location>
</feature>
<name>A0ABP7M8Q5_9GAMM</name>
<evidence type="ECO:0000313" key="4">
    <source>
        <dbReference type="Proteomes" id="UP001501565"/>
    </source>
</evidence>
<comment type="caution">
    <text evidence="3">The sequence shown here is derived from an EMBL/GenBank/DDBJ whole genome shotgun (WGS) entry which is preliminary data.</text>
</comment>
<feature type="chain" id="PRO_5045824982" description="Cadmium carbonic anhydrase" evidence="2">
    <location>
        <begin position="26"/>
        <end position="275"/>
    </location>
</feature>
<dbReference type="SUPFAM" id="SSF51069">
    <property type="entry name" value="Carbonic anhydrase"/>
    <property type="match status" value="1"/>
</dbReference>
<dbReference type="Pfam" id="PF10563">
    <property type="entry name" value="CA_like"/>
    <property type="match status" value="1"/>
</dbReference>
<dbReference type="InterPro" id="IPR036398">
    <property type="entry name" value="CA_dom_sf"/>
</dbReference>
<keyword evidence="2" id="KW-0732">Signal</keyword>
<evidence type="ECO:0000313" key="3">
    <source>
        <dbReference type="EMBL" id="GAA3916960.1"/>
    </source>
</evidence>
<organism evidence="3 4">
    <name type="scientific">Litoribacillus peritrichatus</name>
    <dbReference type="NCBI Taxonomy" id="718191"/>
    <lineage>
        <taxon>Bacteria</taxon>
        <taxon>Pseudomonadati</taxon>
        <taxon>Pseudomonadota</taxon>
        <taxon>Gammaproteobacteria</taxon>
        <taxon>Oceanospirillales</taxon>
        <taxon>Oceanospirillaceae</taxon>
        <taxon>Litoribacillus</taxon>
    </lineage>
</organism>
<gene>
    <name evidence="3" type="ORF">GCM10022277_09810</name>
</gene>
<evidence type="ECO:0008006" key="5">
    <source>
        <dbReference type="Google" id="ProtNLM"/>
    </source>
</evidence>
<evidence type="ECO:0000256" key="2">
    <source>
        <dbReference type="SAM" id="SignalP"/>
    </source>
</evidence>
<sequence length="275" mass="29366">MSILANSMISSLLVIGLVSSVTVQAAESQLSTGTLEGCSGFGPQTPRDIDQKAGDNKRKFSIAPESTEMNLCNIHFHNNAEHKAKDFSIYAGEGEHGHGGGYQCGISKSLTQAELVAPEGDICHGLKPGDTIEVHWVHSSCDVQPGKGLGSCLSDGCANPDLRVETQVFTVVNDSAALNFADLTYDGNKVNGLHQAKTLPEGTGQAVEFLGSTTGPKYTEQNCSPLQVTWSVRPQCAKVDINSLGKWCESNVFKEDHAHGVRKLVTNPKLLSEIE</sequence>
<dbReference type="RefSeq" id="WP_344796083.1">
    <property type="nucleotide sequence ID" value="NZ_BAABBN010000004.1"/>
</dbReference>
<keyword evidence="4" id="KW-1185">Reference proteome</keyword>
<dbReference type="Proteomes" id="UP001501565">
    <property type="component" value="Unassembled WGS sequence"/>
</dbReference>
<feature type="signal peptide" evidence="2">
    <location>
        <begin position="1"/>
        <end position="25"/>
    </location>
</feature>
<protein>
    <recommendedName>
        <fullName evidence="5">Cadmium carbonic anhydrase</fullName>
    </recommendedName>
</protein>
<dbReference type="EMBL" id="BAABBN010000004">
    <property type="protein sequence ID" value="GAA3916960.1"/>
    <property type="molecule type" value="Genomic_DNA"/>
</dbReference>
<dbReference type="InterPro" id="IPR018883">
    <property type="entry name" value="Delta_CA"/>
</dbReference>
<evidence type="ECO:0000256" key="1">
    <source>
        <dbReference type="SAM" id="MobiDB-lite"/>
    </source>
</evidence>
<accession>A0ABP7M8Q5</accession>
<feature type="compositionally biased region" description="Basic and acidic residues" evidence="1">
    <location>
        <begin position="47"/>
        <end position="56"/>
    </location>
</feature>
<proteinExistence type="predicted"/>